<dbReference type="InterPro" id="IPR012337">
    <property type="entry name" value="RNaseH-like_sf"/>
</dbReference>
<organism evidence="2">
    <name type="scientific">Tanacetum cinerariifolium</name>
    <name type="common">Dalmatian daisy</name>
    <name type="synonym">Chrysanthemum cinerariifolium</name>
    <dbReference type="NCBI Taxonomy" id="118510"/>
    <lineage>
        <taxon>Eukaryota</taxon>
        <taxon>Viridiplantae</taxon>
        <taxon>Streptophyta</taxon>
        <taxon>Embryophyta</taxon>
        <taxon>Tracheophyta</taxon>
        <taxon>Spermatophyta</taxon>
        <taxon>Magnoliopsida</taxon>
        <taxon>eudicotyledons</taxon>
        <taxon>Gunneridae</taxon>
        <taxon>Pentapetalae</taxon>
        <taxon>asterids</taxon>
        <taxon>campanulids</taxon>
        <taxon>Asterales</taxon>
        <taxon>Asteraceae</taxon>
        <taxon>Asteroideae</taxon>
        <taxon>Anthemideae</taxon>
        <taxon>Anthemidinae</taxon>
        <taxon>Tanacetum</taxon>
    </lineage>
</organism>
<sequence length="261" mass="30155">MKSCRIVSQLTLTYTPQHNKLSEKRNQTLLDMVWSMMNLTTLPNSFWGYALESAARILNMVPIKRVERIPYQTWHGKAPKLSYFRVWGCEALVKRDTPDKLDPRSINLTLQEASGSHGLLETSGSDVGLELIQEDDTQPSNNTRKRHSGVEPTEVEPYSVEIPIRRFRRISQAPDKYGFYVDAEEHDIGDLDKPLNYKVALSYPKFNKWLDAMNTEMQSMKDNQVWCLVDLPTNVEPLGVNGFSRKRLTWMAMYTPLKLVW</sequence>
<dbReference type="Gene3D" id="3.30.420.10">
    <property type="entry name" value="Ribonuclease H-like superfamily/Ribonuclease H"/>
    <property type="match status" value="1"/>
</dbReference>
<dbReference type="GO" id="GO:0003676">
    <property type="term" value="F:nucleic acid binding"/>
    <property type="evidence" value="ECO:0007669"/>
    <property type="project" value="InterPro"/>
</dbReference>
<dbReference type="PANTHER" id="PTHR42648:SF27">
    <property type="entry name" value="RNA-DIRECTED DNA POLYMERASE"/>
    <property type="match status" value="1"/>
</dbReference>
<gene>
    <name evidence="2" type="ORF">Tci_671140</name>
</gene>
<dbReference type="InterPro" id="IPR036397">
    <property type="entry name" value="RNaseH_sf"/>
</dbReference>
<comment type="caution">
    <text evidence="2">The sequence shown here is derived from an EMBL/GenBank/DDBJ whole genome shotgun (WGS) entry which is preliminary data.</text>
</comment>
<evidence type="ECO:0000313" key="2">
    <source>
        <dbReference type="EMBL" id="GFA99168.1"/>
    </source>
</evidence>
<feature type="region of interest" description="Disordered" evidence="1">
    <location>
        <begin position="133"/>
        <end position="153"/>
    </location>
</feature>
<dbReference type="EMBL" id="BKCJ010528960">
    <property type="protein sequence ID" value="GFA99168.1"/>
    <property type="molecule type" value="Genomic_DNA"/>
</dbReference>
<dbReference type="PANTHER" id="PTHR42648">
    <property type="entry name" value="TRANSPOSASE, PUTATIVE-RELATED"/>
    <property type="match status" value="1"/>
</dbReference>
<name>A0A699KNY3_TANCI</name>
<accession>A0A699KNY3</accession>
<evidence type="ECO:0000256" key="1">
    <source>
        <dbReference type="SAM" id="MobiDB-lite"/>
    </source>
</evidence>
<evidence type="ECO:0008006" key="3">
    <source>
        <dbReference type="Google" id="ProtNLM"/>
    </source>
</evidence>
<reference evidence="2" key="1">
    <citation type="journal article" date="2019" name="Sci. Rep.">
        <title>Draft genome of Tanacetum cinerariifolium, the natural source of mosquito coil.</title>
        <authorList>
            <person name="Yamashiro T."/>
            <person name="Shiraishi A."/>
            <person name="Satake H."/>
            <person name="Nakayama K."/>
        </authorList>
    </citation>
    <scope>NUCLEOTIDE SEQUENCE</scope>
</reference>
<dbReference type="SUPFAM" id="SSF53098">
    <property type="entry name" value="Ribonuclease H-like"/>
    <property type="match status" value="1"/>
</dbReference>
<dbReference type="InterPro" id="IPR039537">
    <property type="entry name" value="Retrotran_Ty1/copia-like"/>
</dbReference>
<dbReference type="AlphaFoldDB" id="A0A699KNY3"/>
<protein>
    <recommendedName>
        <fullName evidence="3">Zinc finger, CCHC-type</fullName>
    </recommendedName>
</protein>
<proteinExistence type="predicted"/>